<proteinExistence type="predicted"/>
<evidence type="ECO:0000256" key="4">
    <source>
        <dbReference type="PROSITE-ProRule" id="PRU00335"/>
    </source>
</evidence>
<feature type="compositionally biased region" description="Basic and acidic residues" evidence="5">
    <location>
        <begin position="15"/>
        <end position="25"/>
    </location>
</feature>
<protein>
    <submittedName>
        <fullName evidence="7">AcrR family transcriptional regulator</fullName>
    </submittedName>
</protein>
<name>A0ABU1V940_9BURK</name>
<evidence type="ECO:0000313" key="8">
    <source>
        <dbReference type="Proteomes" id="UP001265550"/>
    </source>
</evidence>
<dbReference type="InterPro" id="IPR009057">
    <property type="entry name" value="Homeodomain-like_sf"/>
</dbReference>
<dbReference type="PANTHER" id="PTHR30055">
    <property type="entry name" value="HTH-TYPE TRANSCRIPTIONAL REGULATOR RUTR"/>
    <property type="match status" value="1"/>
</dbReference>
<organism evidence="7 8">
    <name type="scientific">Hydrogenophaga laconesensis</name>
    <dbReference type="NCBI Taxonomy" id="1805971"/>
    <lineage>
        <taxon>Bacteria</taxon>
        <taxon>Pseudomonadati</taxon>
        <taxon>Pseudomonadota</taxon>
        <taxon>Betaproteobacteria</taxon>
        <taxon>Burkholderiales</taxon>
        <taxon>Comamonadaceae</taxon>
        <taxon>Hydrogenophaga</taxon>
    </lineage>
</organism>
<keyword evidence="1" id="KW-0805">Transcription regulation</keyword>
<feature type="region of interest" description="Disordered" evidence="5">
    <location>
        <begin position="1"/>
        <end position="25"/>
    </location>
</feature>
<dbReference type="RefSeq" id="WP_204733291.1">
    <property type="nucleotide sequence ID" value="NZ_JAVDWE010000004.1"/>
</dbReference>
<dbReference type="Pfam" id="PF00440">
    <property type="entry name" value="TetR_N"/>
    <property type="match status" value="1"/>
</dbReference>
<dbReference type="EMBL" id="JAVDWE010000004">
    <property type="protein sequence ID" value="MDR7093986.1"/>
    <property type="molecule type" value="Genomic_DNA"/>
</dbReference>
<dbReference type="InterPro" id="IPR050109">
    <property type="entry name" value="HTH-type_TetR-like_transc_reg"/>
</dbReference>
<dbReference type="PRINTS" id="PR00455">
    <property type="entry name" value="HTHTETR"/>
</dbReference>
<accession>A0ABU1V940</accession>
<comment type="caution">
    <text evidence="7">The sequence shown here is derived from an EMBL/GenBank/DDBJ whole genome shotgun (WGS) entry which is preliminary data.</text>
</comment>
<dbReference type="Gene3D" id="1.10.357.10">
    <property type="entry name" value="Tetracycline Repressor, domain 2"/>
    <property type="match status" value="1"/>
</dbReference>
<evidence type="ECO:0000256" key="2">
    <source>
        <dbReference type="ARBA" id="ARBA00023125"/>
    </source>
</evidence>
<feature type="domain" description="HTH tetR-type" evidence="6">
    <location>
        <begin position="24"/>
        <end position="84"/>
    </location>
</feature>
<sequence length="244" mass="27449">MATKKASPAVRRRRTQDTGESERPNTRELILDAAEQLFAAQGYGGTSIRQIAEAAEVNLGMFQYYWGSKQALCQAVLERRLGPIMEERVARLSSAMQTQAPIEELLLAAMEPSLRVTGSSPEQRDAFRSFYGRMLADPSPEMREAMGAIVDGFAKEFMQELHRRYAHIDDKEFYWRMVFLFGAFFYAHNAHDRILTLLGAQITAPPIEDAAQYLVRFVADGLKAAPLSEKAAPVQRKRSKATSR</sequence>
<dbReference type="PANTHER" id="PTHR30055:SF234">
    <property type="entry name" value="HTH-TYPE TRANSCRIPTIONAL REGULATOR BETI"/>
    <property type="match status" value="1"/>
</dbReference>
<evidence type="ECO:0000313" key="7">
    <source>
        <dbReference type="EMBL" id="MDR7093986.1"/>
    </source>
</evidence>
<dbReference type="PROSITE" id="PS50977">
    <property type="entry name" value="HTH_TETR_2"/>
    <property type="match status" value="1"/>
</dbReference>
<dbReference type="InterPro" id="IPR001647">
    <property type="entry name" value="HTH_TetR"/>
</dbReference>
<keyword evidence="3" id="KW-0804">Transcription</keyword>
<dbReference type="SUPFAM" id="SSF46689">
    <property type="entry name" value="Homeodomain-like"/>
    <property type="match status" value="1"/>
</dbReference>
<dbReference type="Pfam" id="PF17939">
    <property type="entry name" value="TetR_C_30"/>
    <property type="match status" value="1"/>
</dbReference>
<dbReference type="InterPro" id="IPR041586">
    <property type="entry name" value="PsrA_TetR_C"/>
</dbReference>
<reference evidence="7 8" key="1">
    <citation type="submission" date="2023-07" db="EMBL/GenBank/DDBJ databases">
        <title>Sorghum-associated microbial communities from plants grown in Nebraska, USA.</title>
        <authorList>
            <person name="Schachtman D."/>
        </authorList>
    </citation>
    <scope>NUCLEOTIDE SEQUENCE [LARGE SCALE GENOMIC DNA]</scope>
    <source>
        <strain evidence="7 8">BE240</strain>
    </source>
</reference>
<evidence type="ECO:0000259" key="6">
    <source>
        <dbReference type="PROSITE" id="PS50977"/>
    </source>
</evidence>
<evidence type="ECO:0000256" key="3">
    <source>
        <dbReference type="ARBA" id="ARBA00023163"/>
    </source>
</evidence>
<evidence type="ECO:0000256" key="1">
    <source>
        <dbReference type="ARBA" id="ARBA00023015"/>
    </source>
</evidence>
<dbReference type="Proteomes" id="UP001265550">
    <property type="component" value="Unassembled WGS sequence"/>
</dbReference>
<dbReference type="InterPro" id="IPR036271">
    <property type="entry name" value="Tet_transcr_reg_TetR-rel_C_sf"/>
</dbReference>
<keyword evidence="2 4" id="KW-0238">DNA-binding</keyword>
<feature type="DNA-binding region" description="H-T-H motif" evidence="4">
    <location>
        <begin position="47"/>
        <end position="66"/>
    </location>
</feature>
<evidence type="ECO:0000256" key="5">
    <source>
        <dbReference type="SAM" id="MobiDB-lite"/>
    </source>
</evidence>
<gene>
    <name evidence="7" type="ORF">J2X09_001724</name>
</gene>
<dbReference type="SUPFAM" id="SSF48498">
    <property type="entry name" value="Tetracyclin repressor-like, C-terminal domain"/>
    <property type="match status" value="1"/>
</dbReference>
<keyword evidence="8" id="KW-1185">Reference proteome</keyword>